<keyword evidence="1" id="KW-0175">Coiled coil</keyword>
<feature type="coiled-coil region" evidence="1">
    <location>
        <begin position="1"/>
        <end position="60"/>
    </location>
</feature>
<dbReference type="AlphaFoldDB" id="A0A1I4SYC8"/>
<evidence type="ECO:0008006" key="4">
    <source>
        <dbReference type="Google" id="ProtNLM"/>
    </source>
</evidence>
<dbReference type="RefSeq" id="WP_093394250.1">
    <property type="nucleotide sequence ID" value="NZ_FOUU01000002.1"/>
</dbReference>
<dbReference type="EMBL" id="FOUU01000002">
    <property type="protein sequence ID" value="SFM69310.1"/>
    <property type="molecule type" value="Genomic_DNA"/>
</dbReference>
<gene>
    <name evidence="2" type="ORF">SAMN05660836_01226</name>
</gene>
<sequence>MENMEESLAVLEELIEFLETQPVFDKLADGGCGYVDPHRSDVFEDILKRARESLEELKKLVVK</sequence>
<name>A0A1I4SYC8_9BACT</name>
<reference evidence="3" key="1">
    <citation type="submission" date="2016-10" db="EMBL/GenBank/DDBJ databases">
        <authorList>
            <person name="Varghese N."/>
            <person name="Submissions S."/>
        </authorList>
    </citation>
    <scope>NUCLEOTIDE SEQUENCE [LARGE SCALE GENOMIC DNA]</scope>
    <source>
        <strain evidence="3">DSM 9990</strain>
    </source>
</reference>
<keyword evidence="3" id="KW-1185">Reference proteome</keyword>
<dbReference type="STRING" id="39841.SAMN05660836_01226"/>
<organism evidence="2 3">
    <name type="scientific">Thermodesulforhabdus norvegica</name>
    <dbReference type="NCBI Taxonomy" id="39841"/>
    <lineage>
        <taxon>Bacteria</taxon>
        <taxon>Pseudomonadati</taxon>
        <taxon>Thermodesulfobacteriota</taxon>
        <taxon>Syntrophobacteria</taxon>
        <taxon>Syntrophobacterales</taxon>
        <taxon>Thermodesulforhabdaceae</taxon>
        <taxon>Thermodesulforhabdus</taxon>
    </lineage>
</organism>
<dbReference type="Proteomes" id="UP000199611">
    <property type="component" value="Unassembled WGS sequence"/>
</dbReference>
<evidence type="ECO:0000313" key="2">
    <source>
        <dbReference type="EMBL" id="SFM69310.1"/>
    </source>
</evidence>
<dbReference type="OrthoDB" id="5520827at2"/>
<evidence type="ECO:0000256" key="1">
    <source>
        <dbReference type="SAM" id="Coils"/>
    </source>
</evidence>
<evidence type="ECO:0000313" key="3">
    <source>
        <dbReference type="Proteomes" id="UP000199611"/>
    </source>
</evidence>
<proteinExistence type="predicted"/>
<protein>
    <recommendedName>
        <fullName evidence="4">HEPN domain-containing protein</fullName>
    </recommendedName>
</protein>
<accession>A0A1I4SYC8</accession>